<dbReference type="InterPro" id="IPR032687">
    <property type="entry name" value="AraC-type_N"/>
</dbReference>
<keyword evidence="7" id="KW-1185">Reference proteome</keyword>
<dbReference type="Pfam" id="PF12833">
    <property type="entry name" value="HTH_18"/>
    <property type="match status" value="1"/>
</dbReference>
<dbReference type="SMART" id="SM00342">
    <property type="entry name" value="HTH_ARAC"/>
    <property type="match status" value="1"/>
</dbReference>
<sequence length="383" mass="43142">MTDSIRTPGSGHHIGLSAFESTTATRLPRRAPRSRPARECSARGRLHRQATMASGWVKVIRRALDAAGCDGAALCRQARLDLSLLNDVNARYPADRVTHLWHLAREATGDSCFGLQVASHVTQTTFHALGYTLIASANLKEAFERVARHSRVTTDEAETRFERIGDEYHLSFHLYEHLPQPAHESLDAFVSAYVRMCRSQLGRDFSPLRIEMQRPEPHDSERYYRILRTPLVFRAPITRIVFDWRSMEIPLASADAELASHNDAIVLRWLARLDKEDIVARVKGALVDCLPHGEPSQEVIADSLHMSARSLQRKLADESTTYTEVMDMMRRELALSYLRDPGQSISTVTFRLGFSDTSSFTRAFRRWTGSAPSAWKAQLASVA</sequence>
<dbReference type="Pfam" id="PF12625">
    <property type="entry name" value="Arabinose_bd"/>
    <property type="match status" value="1"/>
</dbReference>
<comment type="caution">
    <text evidence="6">The sequence shown here is derived from an EMBL/GenBank/DDBJ whole genome shotgun (WGS) entry which is preliminary data.</text>
</comment>
<dbReference type="PANTHER" id="PTHR47894">
    <property type="entry name" value="HTH-TYPE TRANSCRIPTIONAL REGULATOR GADX"/>
    <property type="match status" value="1"/>
</dbReference>
<dbReference type="InterPro" id="IPR018060">
    <property type="entry name" value="HTH_AraC"/>
</dbReference>
<evidence type="ECO:0000256" key="3">
    <source>
        <dbReference type="ARBA" id="ARBA00023163"/>
    </source>
</evidence>
<feature type="domain" description="HTH araC/xylS-type" evidence="5">
    <location>
        <begin position="280"/>
        <end position="378"/>
    </location>
</feature>
<keyword evidence="2" id="KW-0238">DNA-binding</keyword>
<evidence type="ECO:0000313" key="6">
    <source>
        <dbReference type="EMBL" id="MDT0498947.1"/>
    </source>
</evidence>
<dbReference type="EMBL" id="JAVRIC010000030">
    <property type="protein sequence ID" value="MDT0498947.1"/>
    <property type="molecule type" value="Genomic_DNA"/>
</dbReference>
<evidence type="ECO:0000256" key="1">
    <source>
        <dbReference type="ARBA" id="ARBA00023015"/>
    </source>
</evidence>
<keyword evidence="3" id="KW-0804">Transcription</keyword>
<name>A0ABU2WM67_9GAMM</name>
<dbReference type="Proteomes" id="UP001254608">
    <property type="component" value="Unassembled WGS sequence"/>
</dbReference>
<keyword evidence="1" id="KW-0805">Transcription regulation</keyword>
<evidence type="ECO:0000313" key="7">
    <source>
        <dbReference type="Proteomes" id="UP001254608"/>
    </source>
</evidence>
<gene>
    <name evidence="6" type="ORF">RM530_16505</name>
</gene>
<dbReference type="RefSeq" id="WP_311366359.1">
    <property type="nucleotide sequence ID" value="NZ_JAVRIC010000030.1"/>
</dbReference>
<feature type="region of interest" description="Disordered" evidence="4">
    <location>
        <begin position="1"/>
        <end position="44"/>
    </location>
</feature>
<dbReference type="Gene3D" id="1.10.10.60">
    <property type="entry name" value="Homeodomain-like"/>
    <property type="match status" value="1"/>
</dbReference>
<organism evidence="6 7">
    <name type="scientific">Banduia mediterranea</name>
    <dbReference type="NCBI Taxonomy" id="3075609"/>
    <lineage>
        <taxon>Bacteria</taxon>
        <taxon>Pseudomonadati</taxon>
        <taxon>Pseudomonadota</taxon>
        <taxon>Gammaproteobacteria</taxon>
        <taxon>Nevskiales</taxon>
        <taxon>Algiphilaceae</taxon>
        <taxon>Banduia</taxon>
    </lineage>
</organism>
<dbReference type="InterPro" id="IPR009057">
    <property type="entry name" value="Homeodomain-like_sf"/>
</dbReference>
<reference evidence="6 7" key="1">
    <citation type="submission" date="2023-09" db="EMBL/GenBank/DDBJ databases">
        <authorList>
            <person name="Rey-Velasco X."/>
        </authorList>
    </citation>
    <scope>NUCLEOTIDE SEQUENCE [LARGE SCALE GENOMIC DNA]</scope>
    <source>
        <strain evidence="6 7">W345</strain>
    </source>
</reference>
<proteinExistence type="predicted"/>
<dbReference type="PANTHER" id="PTHR47894:SF1">
    <property type="entry name" value="HTH-TYPE TRANSCRIPTIONAL REGULATOR VQSM"/>
    <property type="match status" value="1"/>
</dbReference>
<evidence type="ECO:0000256" key="2">
    <source>
        <dbReference type="ARBA" id="ARBA00023125"/>
    </source>
</evidence>
<evidence type="ECO:0000259" key="5">
    <source>
        <dbReference type="PROSITE" id="PS01124"/>
    </source>
</evidence>
<accession>A0ABU2WM67</accession>
<protein>
    <submittedName>
        <fullName evidence="6">AraC family transcriptional regulator</fullName>
    </submittedName>
</protein>
<evidence type="ECO:0000256" key="4">
    <source>
        <dbReference type="SAM" id="MobiDB-lite"/>
    </source>
</evidence>
<dbReference type="PROSITE" id="PS01124">
    <property type="entry name" value="HTH_ARAC_FAMILY_2"/>
    <property type="match status" value="1"/>
</dbReference>
<dbReference type="SUPFAM" id="SSF46689">
    <property type="entry name" value="Homeodomain-like"/>
    <property type="match status" value="1"/>
</dbReference>